<accession>A0AAV7RDY7</accession>
<proteinExistence type="predicted"/>
<dbReference type="AlphaFoldDB" id="A0AAV7RDY7"/>
<evidence type="ECO:0000313" key="2">
    <source>
        <dbReference type="Proteomes" id="UP001066276"/>
    </source>
</evidence>
<keyword evidence="2" id="KW-1185">Reference proteome</keyword>
<sequence length="104" mass="11525">MRGCRRIRFLAGAAQMQRMGPGLMVLLGLGKDHTGWFHSSQAPLDFGRCWKLSAVKGQSRVMQMAESIFLQAVTSDSCEQSRVVLATGEELFVVGWHIYIAPVL</sequence>
<name>A0AAV7RDY7_PLEWA</name>
<dbReference type="Proteomes" id="UP001066276">
    <property type="component" value="Chromosome 5"/>
</dbReference>
<gene>
    <name evidence="1" type="ORF">NDU88_002850</name>
</gene>
<protein>
    <submittedName>
        <fullName evidence="1">Uncharacterized protein</fullName>
    </submittedName>
</protein>
<evidence type="ECO:0000313" key="1">
    <source>
        <dbReference type="EMBL" id="KAJ1150052.1"/>
    </source>
</evidence>
<dbReference type="EMBL" id="JANPWB010000009">
    <property type="protein sequence ID" value="KAJ1150052.1"/>
    <property type="molecule type" value="Genomic_DNA"/>
</dbReference>
<comment type="caution">
    <text evidence="1">The sequence shown here is derived from an EMBL/GenBank/DDBJ whole genome shotgun (WGS) entry which is preliminary data.</text>
</comment>
<reference evidence="1" key="1">
    <citation type="journal article" date="2022" name="bioRxiv">
        <title>Sequencing and chromosome-scale assembly of the giantPleurodeles waltlgenome.</title>
        <authorList>
            <person name="Brown T."/>
            <person name="Elewa A."/>
            <person name="Iarovenko S."/>
            <person name="Subramanian E."/>
            <person name="Araus A.J."/>
            <person name="Petzold A."/>
            <person name="Susuki M."/>
            <person name="Suzuki K.-i.T."/>
            <person name="Hayashi T."/>
            <person name="Toyoda A."/>
            <person name="Oliveira C."/>
            <person name="Osipova E."/>
            <person name="Leigh N.D."/>
            <person name="Simon A."/>
            <person name="Yun M.H."/>
        </authorList>
    </citation>
    <scope>NUCLEOTIDE SEQUENCE</scope>
    <source>
        <strain evidence="1">20211129_DDA</strain>
        <tissue evidence="1">Liver</tissue>
    </source>
</reference>
<organism evidence="1 2">
    <name type="scientific">Pleurodeles waltl</name>
    <name type="common">Iberian ribbed newt</name>
    <dbReference type="NCBI Taxonomy" id="8319"/>
    <lineage>
        <taxon>Eukaryota</taxon>
        <taxon>Metazoa</taxon>
        <taxon>Chordata</taxon>
        <taxon>Craniata</taxon>
        <taxon>Vertebrata</taxon>
        <taxon>Euteleostomi</taxon>
        <taxon>Amphibia</taxon>
        <taxon>Batrachia</taxon>
        <taxon>Caudata</taxon>
        <taxon>Salamandroidea</taxon>
        <taxon>Salamandridae</taxon>
        <taxon>Pleurodelinae</taxon>
        <taxon>Pleurodeles</taxon>
    </lineage>
</organism>